<evidence type="ECO:0000256" key="6">
    <source>
        <dbReference type="ARBA" id="ARBA00022989"/>
    </source>
</evidence>
<sequence length="310" mass="33969">MLITINALMPILSLIALGTFLKRTNFFDPHLWSALEKLSYYVLTPILLVYVLSSKSLDQMPWQEIALAVDIPILLAAFIFWISRYLGPKISAERFTSLFQGGVRFNTFVGLAVAQELYGTQGLIIGALGAGFMIVLINLLCVTTFSISLNRGTNIFKTVMSQIIQNPLIIGCVIGLLLNFSGLNIPTALSKTLEVIGRASLPVALMTVGAALQFKALYKNKGLSFFVGIIQFLFKPVSTAICCYLLGLNGIMAATLILFLSTPTAPSSYILSRQLGGDHEIMATIITQQTLFAFLSLPVTIWLLQYFIPQ</sequence>
<gene>
    <name evidence="9" type="ORF">GCM10011332_26820</name>
</gene>
<evidence type="ECO:0000256" key="1">
    <source>
        <dbReference type="ARBA" id="ARBA00004651"/>
    </source>
</evidence>
<feature type="transmembrane region" description="Helical" evidence="8">
    <location>
        <begin position="168"/>
        <end position="189"/>
    </location>
</feature>
<keyword evidence="6 8" id="KW-1133">Transmembrane helix</keyword>
<proteinExistence type="inferred from homology"/>
<evidence type="ECO:0000256" key="7">
    <source>
        <dbReference type="ARBA" id="ARBA00023136"/>
    </source>
</evidence>
<evidence type="ECO:0000256" key="4">
    <source>
        <dbReference type="ARBA" id="ARBA00022475"/>
    </source>
</evidence>
<dbReference type="PANTHER" id="PTHR36838:SF4">
    <property type="entry name" value="AUXIN EFFLUX CARRIER FAMILY PROTEIN"/>
    <property type="match status" value="1"/>
</dbReference>
<dbReference type="Pfam" id="PF03547">
    <property type="entry name" value="Mem_trans"/>
    <property type="match status" value="1"/>
</dbReference>
<dbReference type="RefSeq" id="WP_188666170.1">
    <property type="nucleotide sequence ID" value="NZ_BMHV01000022.1"/>
</dbReference>
<feature type="transmembrane region" description="Helical" evidence="8">
    <location>
        <begin position="123"/>
        <end position="147"/>
    </location>
</feature>
<dbReference type="EMBL" id="BMHV01000022">
    <property type="protein sequence ID" value="GGF71463.1"/>
    <property type="molecule type" value="Genomic_DNA"/>
</dbReference>
<dbReference type="Gene3D" id="1.20.1530.20">
    <property type="match status" value="1"/>
</dbReference>
<keyword evidence="5 8" id="KW-0812">Transmembrane</keyword>
<feature type="transmembrane region" description="Helical" evidence="8">
    <location>
        <begin position="195"/>
        <end position="218"/>
    </location>
</feature>
<dbReference type="AlphaFoldDB" id="A0A917C446"/>
<dbReference type="GO" id="GO:0055085">
    <property type="term" value="P:transmembrane transport"/>
    <property type="evidence" value="ECO:0007669"/>
    <property type="project" value="InterPro"/>
</dbReference>
<name>A0A917C446_9PROT</name>
<reference evidence="9" key="1">
    <citation type="journal article" date="2014" name="Int. J. Syst. Evol. Microbiol.">
        <title>Complete genome sequence of Corynebacterium casei LMG S-19264T (=DSM 44701T), isolated from a smear-ripened cheese.</title>
        <authorList>
            <consortium name="US DOE Joint Genome Institute (JGI-PGF)"/>
            <person name="Walter F."/>
            <person name="Albersmeier A."/>
            <person name="Kalinowski J."/>
            <person name="Ruckert C."/>
        </authorList>
    </citation>
    <scope>NUCLEOTIDE SEQUENCE</scope>
    <source>
        <strain evidence="9">CGMCC 1.15254</strain>
    </source>
</reference>
<keyword evidence="10" id="KW-1185">Reference proteome</keyword>
<feature type="transmembrane region" description="Helical" evidence="8">
    <location>
        <begin position="281"/>
        <end position="304"/>
    </location>
</feature>
<comment type="caution">
    <text evidence="9">The sequence shown here is derived from an EMBL/GenBank/DDBJ whole genome shotgun (WGS) entry which is preliminary data.</text>
</comment>
<dbReference type="InterPro" id="IPR004776">
    <property type="entry name" value="Mem_transp_PIN-like"/>
</dbReference>
<feature type="transmembrane region" description="Helical" evidence="8">
    <location>
        <begin position="38"/>
        <end position="53"/>
    </location>
</feature>
<feature type="transmembrane region" description="Helical" evidence="8">
    <location>
        <begin position="239"/>
        <end position="261"/>
    </location>
</feature>
<accession>A0A917C446</accession>
<evidence type="ECO:0000256" key="3">
    <source>
        <dbReference type="ARBA" id="ARBA00022448"/>
    </source>
</evidence>
<keyword evidence="3" id="KW-0813">Transport</keyword>
<protein>
    <submittedName>
        <fullName evidence="9">Transporter</fullName>
    </submittedName>
</protein>
<evidence type="ECO:0000313" key="9">
    <source>
        <dbReference type="EMBL" id="GGF71463.1"/>
    </source>
</evidence>
<dbReference type="InterPro" id="IPR038770">
    <property type="entry name" value="Na+/solute_symporter_sf"/>
</dbReference>
<comment type="subcellular location">
    <subcellularLocation>
        <location evidence="1">Cell membrane</location>
        <topology evidence="1">Multi-pass membrane protein</topology>
    </subcellularLocation>
</comment>
<dbReference type="GO" id="GO:0005886">
    <property type="term" value="C:plasma membrane"/>
    <property type="evidence" value="ECO:0007669"/>
    <property type="project" value="UniProtKB-SubCell"/>
</dbReference>
<keyword evidence="7 8" id="KW-0472">Membrane</keyword>
<organism evidence="9 10">
    <name type="scientific">Terasakiella brassicae</name>
    <dbReference type="NCBI Taxonomy" id="1634917"/>
    <lineage>
        <taxon>Bacteria</taxon>
        <taxon>Pseudomonadati</taxon>
        <taxon>Pseudomonadota</taxon>
        <taxon>Alphaproteobacteria</taxon>
        <taxon>Rhodospirillales</taxon>
        <taxon>Terasakiellaceae</taxon>
        <taxon>Terasakiella</taxon>
    </lineage>
</organism>
<dbReference type="PANTHER" id="PTHR36838">
    <property type="entry name" value="AUXIN EFFLUX CARRIER FAMILY PROTEIN"/>
    <property type="match status" value="1"/>
</dbReference>
<dbReference type="Proteomes" id="UP000632498">
    <property type="component" value="Unassembled WGS sequence"/>
</dbReference>
<feature type="transmembrane region" description="Helical" evidence="8">
    <location>
        <begin position="65"/>
        <end position="83"/>
    </location>
</feature>
<evidence type="ECO:0000313" key="10">
    <source>
        <dbReference type="Proteomes" id="UP000632498"/>
    </source>
</evidence>
<reference evidence="9" key="2">
    <citation type="submission" date="2020-09" db="EMBL/GenBank/DDBJ databases">
        <authorList>
            <person name="Sun Q."/>
            <person name="Zhou Y."/>
        </authorList>
    </citation>
    <scope>NUCLEOTIDE SEQUENCE</scope>
    <source>
        <strain evidence="9">CGMCC 1.15254</strain>
    </source>
</reference>
<evidence type="ECO:0000256" key="5">
    <source>
        <dbReference type="ARBA" id="ARBA00022692"/>
    </source>
</evidence>
<keyword evidence="4" id="KW-1003">Cell membrane</keyword>
<evidence type="ECO:0000256" key="8">
    <source>
        <dbReference type="SAM" id="Phobius"/>
    </source>
</evidence>
<comment type="similarity">
    <text evidence="2">Belongs to the auxin efflux carrier (TC 2.A.69) family.</text>
</comment>
<evidence type="ECO:0000256" key="2">
    <source>
        <dbReference type="ARBA" id="ARBA00010145"/>
    </source>
</evidence>